<dbReference type="SUPFAM" id="SSF56059">
    <property type="entry name" value="Glutathione synthetase ATP-binding domain-like"/>
    <property type="match status" value="1"/>
</dbReference>
<organism evidence="2 6">
    <name type="scientific">Odoribacter splanchnicus</name>
    <dbReference type="NCBI Taxonomy" id="28118"/>
    <lineage>
        <taxon>Bacteria</taxon>
        <taxon>Pseudomonadati</taxon>
        <taxon>Bacteroidota</taxon>
        <taxon>Bacteroidia</taxon>
        <taxon>Bacteroidales</taxon>
        <taxon>Odoribacteraceae</taxon>
        <taxon>Odoribacter</taxon>
    </lineage>
</organism>
<evidence type="ECO:0000313" key="1">
    <source>
        <dbReference type="EMBL" id="MCG4961349.1"/>
    </source>
</evidence>
<evidence type="ECO:0000313" key="5">
    <source>
        <dbReference type="Proteomes" id="UP000283426"/>
    </source>
</evidence>
<protein>
    <recommendedName>
        <fullName evidence="8">ATP-grasp domain-containing protein</fullName>
    </recommendedName>
</protein>
<evidence type="ECO:0000313" key="6">
    <source>
        <dbReference type="Proteomes" id="UP000284243"/>
    </source>
</evidence>
<evidence type="ECO:0000313" key="7">
    <source>
        <dbReference type="Proteomes" id="UP000284434"/>
    </source>
</evidence>
<accession>A0A1Y3XXP7</accession>
<dbReference type="OMA" id="DFAMEFY"/>
<evidence type="ECO:0008006" key="8">
    <source>
        <dbReference type="Google" id="ProtNLM"/>
    </source>
</evidence>
<evidence type="ECO:0000313" key="2">
    <source>
        <dbReference type="EMBL" id="RGU59003.1"/>
    </source>
</evidence>
<dbReference type="Proteomes" id="UP001199750">
    <property type="component" value="Unassembled WGS sequence"/>
</dbReference>
<dbReference type="GeneID" id="61273890"/>
<sequence>MKKRRFIYICREKQIRSMENRKRLWIFNPDCEMAIANGSKYYMPPANVVTMAEDLAVLPVFLGESEDWVLVRNLPDPVFMASVYEPLHLKAGFIQEAEAGILGEVKGEPWGWSPKMCHWLAERGMGEEWKTERKEWYSRRKAREGLIRLFGLIPDLEKEVIPETGYSIEEIEQKMKTGKYLVKAPWSSSGKGILVLGKPIAVKEKERLHGILKRQGYVMLEKKLNKVLDFAMEFCAGRQGVEFIGWSVFSTGLNGEYRGNYLGAQAYIEQLLGSKLGEEKLQSLKQELPDMIAGILPDYRGYLGIDMMIYSDSAGKYRVQPCLEINLRYNMGIVALMLSRRYLDEHAEGEFTVRYYAKAGEAWQEHRHLQQLYPAVYKNNRIKSGYLNLTPVNEATHFVASLICY</sequence>
<dbReference type="EMBL" id="JAKNDN010000034">
    <property type="protein sequence ID" value="MCG4961349.1"/>
    <property type="molecule type" value="Genomic_DNA"/>
</dbReference>
<dbReference type="EMBL" id="QSCO01000025">
    <property type="protein sequence ID" value="RGY04405.1"/>
    <property type="molecule type" value="Genomic_DNA"/>
</dbReference>
<dbReference type="Proteomes" id="UP000284243">
    <property type="component" value="Unassembled WGS sequence"/>
</dbReference>
<reference evidence="1" key="2">
    <citation type="submission" date="2022-01" db="EMBL/GenBank/DDBJ databases">
        <title>Collection of gut derived symbiotic bacterial strains cultured from healthy donors.</title>
        <authorList>
            <person name="Lin H."/>
            <person name="Kohout C."/>
            <person name="Waligurski E."/>
            <person name="Pamer E.G."/>
        </authorList>
    </citation>
    <scope>NUCLEOTIDE SEQUENCE</scope>
    <source>
        <strain evidence="1">DFI.1.149</strain>
    </source>
</reference>
<gene>
    <name evidence="3" type="ORF">DWW24_07475</name>
    <name evidence="2" type="ORF">DWW57_00975</name>
    <name evidence="4" type="ORF">DXA53_16035</name>
    <name evidence="1" type="ORF">L0P03_16065</name>
</gene>
<reference evidence="5 6" key="1">
    <citation type="submission" date="2018-08" db="EMBL/GenBank/DDBJ databases">
        <title>A genome reference for cultivated species of the human gut microbiota.</title>
        <authorList>
            <person name="Zou Y."/>
            <person name="Xue W."/>
            <person name="Luo G."/>
        </authorList>
    </citation>
    <scope>NUCLEOTIDE SEQUENCE [LARGE SCALE GENOMIC DNA]</scope>
    <source>
        <strain evidence="3 5">AF14-6AC</strain>
        <strain evidence="2 6">AF16-14</strain>
        <strain evidence="4 7">OF03-11</strain>
    </source>
</reference>
<dbReference type="Proteomes" id="UP000283426">
    <property type="component" value="Unassembled WGS sequence"/>
</dbReference>
<proteinExistence type="predicted"/>
<name>A0A1Y3XXP7_9BACT</name>
<evidence type="ECO:0000313" key="3">
    <source>
        <dbReference type="EMBL" id="RGV27521.1"/>
    </source>
</evidence>
<dbReference type="AlphaFoldDB" id="A0A1Y3XXP7"/>
<comment type="caution">
    <text evidence="2">The sequence shown here is derived from an EMBL/GenBank/DDBJ whole genome shotgun (WGS) entry which is preliminary data.</text>
</comment>
<dbReference type="EMBL" id="QRYC01000001">
    <property type="protein sequence ID" value="RGU59003.1"/>
    <property type="molecule type" value="Genomic_DNA"/>
</dbReference>
<dbReference type="RefSeq" id="WP_013610974.1">
    <property type="nucleotide sequence ID" value="NZ_JABWDG010000015.1"/>
</dbReference>
<dbReference type="EMBL" id="QRYW01000013">
    <property type="protein sequence ID" value="RGV27521.1"/>
    <property type="molecule type" value="Genomic_DNA"/>
</dbReference>
<dbReference type="Proteomes" id="UP000284434">
    <property type="component" value="Unassembled WGS sequence"/>
</dbReference>
<evidence type="ECO:0000313" key="4">
    <source>
        <dbReference type="EMBL" id="RGY04405.1"/>
    </source>
</evidence>